<evidence type="ECO:0000313" key="5">
    <source>
        <dbReference type="EMBL" id="NEX63455.1"/>
    </source>
</evidence>
<evidence type="ECO:0000256" key="1">
    <source>
        <dbReference type="ARBA" id="ARBA00022612"/>
    </source>
</evidence>
<evidence type="ECO:0000256" key="2">
    <source>
        <dbReference type="ARBA" id="ARBA00022670"/>
    </source>
</evidence>
<keyword evidence="6" id="KW-1185">Reference proteome</keyword>
<dbReference type="GO" id="GO:0006508">
    <property type="term" value="P:proteolysis"/>
    <property type="evidence" value="ECO:0007669"/>
    <property type="project" value="UniProtKB-KW"/>
</dbReference>
<keyword evidence="2 5" id="KW-0645">Protease</keyword>
<proteinExistence type="predicted"/>
<evidence type="ECO:0000256" key="3">
    <source>
        <dbReference type="ARBA" id="ARBA00022801"/>
    </source>
</evidence>
<dbReference type="AlphaFoldDB" id="A0A6B3SVN8"/>
<evidence type="ECO:0000259" key="4">
    <source>
        <dbReference type="Pfam" id="PF04586"/>
    </source>
</evidence>
<sequence length="186" mass="20767">MRTNTFETRSGGDLRAISTNKLTGYAAVYNSLSQDLGGFVERIMPGAFKRSLAKPDNIRALYEHDHQKTLGRVGAGTLELTENSKGLYFELTLPDTTYARDLGVLVQRGDIAGCSFGFRVPENGDRWDIRGGVLTRDLLDVELHEITITGNPAYLDTTVAVRSMEQWRKINSDRARSLEALWIETL</sequence>
<dbReference type="InterPro" id="IPR006433">
    <property type="entry name" value="Prohead_protease"/>
</dbReference>
<keyword evidence="1" id="KW-1188">Viral release from host cell</keyword>
<dbReference type="Proteomes" id="UP000482155">
    <property type="component" value="Unassembled WGS sequence"/>
</dbReference>
<protein>
    <submittedName>
        <fullName evidence="5">HK97 family phage prohead protease</fullName>
    </submittedName>
</protein>
<name>A0A6B3SVN8_9BURK</name>
<comment type="caution">
    <text evidence="5">The sequence shown here is derived from an EMBL/GenBank/DDBJ whole genome shotgun (WGS) entry which is preliminary data.</text>
</comment>
<dbReference type="EMBL" id="JAAIVB010000070">
    <property type="protein sequence ID" value="NEX63455.1"/>
    <property type="molecule type" value="Genomic_DNA"/>
</dbReference>
<dbReference type="InterPro" id="IPR054613">
    <property type="entry name" value="Peptidase_S78_dom"/>
</dbReference>
<gene>
    <name evidence="5" type="ORF">G3574_20455</name>
</gene>
<dbReference type="NCBIfam" id="TIGR01543">
    <property type="entry name" value="proheadase_HK97"/>
    <property type="match status" value="1"/>
</dbReference>
<evidence type="ECO:0000313" key="6">
    <source>
        <dbReference type="Proteomes" id="UP000482155"/>
    </source>
</evidence>
<keyword evidence="3" id="KW-0378">Hydrolase</keyword>
<reference evidence="5 6" key="1">
    <citation type="submission" date="2020-02" db="EMBL/GenBank/DDBJ databases">
        <authorList>
            <person name="Kim M.K."/>
        </authorList>
    </citation>
    <scope>NUCLEOTIDE SEQUENCE [LARGE SCALE GENOMIC DNA]</scope>
    <source>
        <strain evidence="5 6">17J57-3</strain>
    </source>
</reference>
<accession>A0A6B3SVN8</accession>
<feature type="domain" description="Prohead serine protease" evidence="4">
    <location>
        <begin position="19"/>
        <end position="166"/>
    </location>
</feature>
<organism evidence="5 6">
    <name type="scientific">Noviherbaspirillum galbum</name>
    <dbReference type="NCBI Taxonomy" id="2709383"/>
    <lineage>
        <taxon>Bacteria</taxon>
        <taxon>Pseudomonadati</taxon>
        <taxon>Pseudomonadota</taxon>
        <taxon>Betaproteobacteria</taxon>
        <taxon>Burkholderiales</taxon>
        <taxon>Oxalobacteraceae</taxon>
        <taxon>Noviherbaspirillum</taxon>
    </lineage>
</organism>
<dbReference type="RefSeq" id="WP_163967352.1">
    <property type="nucleotide sequence ID" value="NZ_JAAIVB010000070.1"/>
</dbReference>
<dbReference type="GO" id="GO:0008233">
    <property type="term" value="F:peptidase activity"/>
    <property type="evidence" value="ECO:0007669"/>
    <property type="project" value="UniProtKB-KW"/>
</dbReference>
<dbReference type="Pfam" id="PF04586">
    <property type="entry name" value="Peptidase_S78"/>
    <property type="match status" value="1"/>
</dbReference>